<dbReference type="Gene3D" id="3.30.70.20">
    <property type="match status" value="1"/>
</dbReference>
<evidence type="ECO:0000259" key="4">
    <source>
        <dbReference type="PROSITE" id="PS51379"/>
    </source>
</evidence>
<reference evidence="5 6" key="1">
    <citation type="submission" date="2019-02" db="EMBL/GenBank/DDBJ databases">
        <title>Deep-cultivation of Planctomycetes and their phenomic and genomic characterization uncovers novel biology.</title>
        <authorList>
            <person name="Wiegand S."/>
            <person name="Jogler M."/>
            <person name="Boedeker C."/>
            <person name="Pinto D."/>
            <person name="Vollmers J."/>
            <person name="Rivas-Marin E."/>
            <person name="Kohn T."/>
            <person name="Peeters S.H."/>
            <person name="Heuer A."/>
            <person name="Rast P."/>
            <person name="Oberbeckmann S."/>
            <person name="Bunk B."/>
            <person name="Jeske O."/>
            <person name="Meyerdierks A."/>
            <person name="Storesund J.E."/>
            <person name="Kallscheuer N."/>
            <person name="Luecker S."/>
            <person name="Lage O.M."/>
            <person name="Pohl T."/>
            <person name="Merkel B.J."/>
            <person name="Hornburger P."/>
            <person name="Mueller R.-W."/>
            <person name="Bruemmer F."/>
            <person name="Labrenz M."/>
            <person name="Spormann A.M."/>
            <person name="Op den Camp H."/>
            <person name="Overmann J."/>
            <person name="Amann R."/>
            <person name="Jetten M.S.M."/>
            <person name="Mascher T."/>
            <person name="Medema M.H."/>
            <person name="Devos D.P."/>
            <person name="Kaster A.-K."/>
            <person name="Ovreas L."/>
            <person name="Rohde M."/>
            <person name="Galperin M.Y."/>
            <person name="Jogler C."/>
        </authorList>
    </citation>
    <scope>NUCLEOTIDE SEQUENCE [LARGE SCALE GENOMIC DNA]</scope>
    <source>
        <strain evidence="5 6">Mal4</strain>
    </source>
</reference>
<evidence type="ECO:0000313" key="6">
    <source>
        <dbReference type="Proteomes" id="UP000320496"/>
    </source>
</evidence>
<evidence type="ECO:0000256" key="1">
    <source>
        <dbReference type="ARBA" id="ARBA00022723"/>
    </source>
</evidence>
<dbReference type="GO" id="GO:0051536">
    <property type="term" value="F:iron-sulfur cluster binding"/>
    <property type="evidence" value="ECO:0007669"/>
    <property type="project" value="UniProtKB-KW"/>
</dbReference>
<keyword evidence="6" id="KW-1185">Reference proteome</keyword>
<dbReference type="InterPro" id="IPR017896">
    <property type="entry name" value="4Fe4S_Fe-S-bd"/>
</dbReference>
<dbReference type="PROSITE" id="PS51379">
    <property type="entry name" value="4FE4S_FER_2"/>
    <property type="match status" value="1"/>
</dbReference>
<keyword evidence="3" id="KW-0411">Iron-sulfur</keyword>
<dbReference type="PROSITE" id="PS00198">
    <property type="entry name" value="4FE4S_FER_1"/>
    <property type="match status" value="1"/>
</dbReference>
<dbReference type="AlphaFoldDB" id="A0A517ZCL6"/>
<dbReference type="EMBL" id="CP036275">
    <property type="protein sequence ID" value="QDU40195.1"/>
    <property type="molecule type" value="Genomic_DNA"/>
</dbReference>
<gene>
    <name evidence="5" type="ORF">Mal4_45500</name>
</gene>
<dbReference type="KEGG" id="mri:Mal4_45500"/>
<dbReference type="Pfam" id="PF00037">
    <property type="entry name" value="Fer4"/>
    <property type="match status" value="1"/>
</dbReference>
<evidence type="ECO:0000256" key="3">
    <source>
        <dbReference type="ARBA" id="ARBA00023014"/>
    </source>
</evidence>
<name>A0A517ZCL6_9PLAN</name>
<feature type="domain" description="4Fe-4S ferredoxin-type" evidence="4">
    <location>
        <begin position="22"/>
        <end position="52"/>
    </location>
</feature>
<dbReference type="OrthoDB" id="9804603at2"/>
<accession>A0A517ZCL6</accession>
<protein>
    <submittedName>
        <fullName evidence="5">NADH dehydrogenase subunit I</fullName>
    </submittedName>
</protein>
<organism evidence="5 6">
    <name type="scientific">Maioricimonas rarisocia</name>
    <dbReference type="NCBI Taxonomy" id="2528026"/>
    <lineage>
        <taxon>Bacteria</taxon>
        <taxon>Pseudomonadati</taxon>
        <taxon>Planctomycetota</taxon>
        <taxon>Planctomycetia</taxon>
        <taxon>Planctomycetales</taxon>
        <taxon>Planctomycetaceae</taxon>
        <taxon>Maioricimonas</taxon>
    </lineage>
</organism>
<evidence type="ECO:0000313" key="5">
    <source>
        <dbReference type="EMBL" id="QDU40195.1"/>
    </source>
</evidence>
<dbReference type="RefSeq" id="WP_145371315.1">
    <property type="nucleotide sequence ID" value="NZ_CP036275.1"/>
</dbReference>
<keyword evidence="1" id="KW-0479">Metal-binding</keyword>
<keyword evidence="2" id="KW-0408">Iron</keyword>
<dbReference type="SUPFAM" id="SSF54862">
    <property type="entry name" value="4Fe-4S ferredoxins"/>
    <property type="match status" value="1"/>
</dbReference>
<sequence length="206" mass="24028">MTISVEEYFQTRKDDRKKETRYINVINKDSCTSCQSCATVCPVDCIYEVASPIPGQSYHQIDTSRCIGCQMCYRSPNDSSEQYQLTICPWNAIDMLHNPNVKPDEASILQPYWQGGETELPWPKLEEFGYQLFLEGQVYLPTNREDLIEVLEWLTRPDWLFSEDGETVSIAMLELQDENKIKYVATPEGRDLLDCIYPDWHRIFMD</sequence>
<dbReference type="Proteomes" id="UP000320496">
    <property type="component" value="Chromosome"/>
</dbReference>
<dbReference type="InterPro" id="IPR017900">
    <property type="entry name" value="4Fe4S_Fe_S_CS"/>
</dbReference>
<proteinExistence type="predicted"/>
<dbReference type="GO" id="GO:0046872">
    <property type="term" value="F:metal ion binding"/>
    <property type="evidence" value="ECO:0007669"/>
    <property type="project" value="UniProtKB-KW"/>
</dbReference>
<evidence type="ECO:0000256" key="2">
    <source>
        <dbReference type="ARBA" id="ARBA00023004"/>
    </source>
</evidence>